<dbReference type="AlphaFoldDB" id="A0A229NUV0"/>
<proteinExistence type="predicted"/>
<keyword evidence="1" id="KW-0472">Membrane</keyword>
<evidence type="ECO:0000313" key="3">
    <source>
        <dbReference type="EMBL" id="OXM13648.1"/>
    </source>
</evidence>
<feature type="transmembrane region" description="Helical" evidence="1">
    <location>
        <begin position="53"/>
        <end position="76"/>
    </location>
</feature>
<protein>
    <recommendedName>
        <fullName evidence="2">Protein-glutamine gamma-glutamyltransferase-like C-terminal domain-containing protein</fullName>
    </recommendedName>
</protein>
<reference evidence="3 4" key="1">
    <citation type="submission" date="2017-07" db="EMBL/GenBank/DDBJ databases">
        <title>Paenibacillus herberti R33 genome sequencing and assembly.</title>
        <authorList>
            <person name="Su W."/>
        </authorList>
    </citation>
    <scope>NUCLEOTIDE SEQUENCE [LARGE SCALE GENOMIC DNA]</scope>
    <source>
        <strain evidence="3 4">R33</strain>
    </source>
</reference>
<evidence type="ECO:0000313" key="4">
    <source>
        <dbReference type="Proteomes" id="UP000215145"/>
    </source>
</evidence>
<dbReference type="EMBL" id="NMUQ01000003">
    <property type="protein sequence ID" value="OXM13648.1"/>
    <property type="molecule type" value="Genomic_DNA"/>
</dbReference>
<gene>
    <name evidence="3" type="ORF">CGZ75_21750</name>
</gene>
<dbReference type="RefSeq" id="WP_089526352.1">
    <property type="nucleotide sequence ID" value="NZ_NMUQ01000003.1"/>
</dbReference>
<sequence length="202" mass="23260">MNERRELEGILAGEEYTAYRKGPGFSLWDWLLEGLGRLLKYIFPGLTPGKGTISVFAILIVLALVGFIVWIGWLLLNRRSRTGRLRSGDWLEPGEDSRSWHYYAELGDRHGAEEDWRDGIRAVFLALLFYLEEQGALRVELWKTNREYLDELSESGSSHMPALKEAMELFERIWYGKLEGSQELFESMRNLLTEVTGEGGPR</sequence>
<keyword evidence="1" id="KW-0812">Transmembrane</keyword>
<dbReference type="OrthoDB" id="2435598at2"/>
<comment type="caution">
    <text evidence="3">The sequence shown here is derived from an EMBL/GenBank/DDBJ whole genome shotgun (WGS) entry which is preliminary data.</text>
</comment>
<accession>A0A229NUV0</accession>
<organism evidence="3 4">
    <name type="scientific">Paenibacillus herberti</name>
    <dbReference type="NCBI Taxonomy" id="1619309"/>
    <lineage>
        <taxon>Bacteria</taxon>
        <taxon>Bacillati</taxon>
        <taxon>Bacillota</taxon>
        <taxon>Bacilli</taxon>
        <taxon>Bacillales</taxon>
        <taxon>Paenibacillaceae</taxon>
        <taxon>Paenibacillus</taxon>
    </lineage>
</organism>
<evidence type="ECO:0000259" key="2">
    <source>
        <dbReference type="Pfam" id="PF13559"/>
    </source>
</evidence>
<dbReference type="InterPro" id="IPR025403">
    <property type="entry name" value="TgpA-like_C"/>
</dbReference>
<dbReference type="Pfam" id="PF13559">
    <property type="entry name" value="DUF4129"/>
    <property type="match status" value="1"/>
</dbReference>
<dbReference type="Proteomes" id="UP000215145">
    <property type="component" value="Unassembled WGS sequence"/>
</dbReference>
<keyword evidence="1" id="KW-1133">Transmembrane helix</keyword>
<feature type="domain" description="Protein-glutamine gamma-glutamyltransferase-like C-terminal" evidence="2">
    <location>
        <begin position="124"/>
        <end position="192"/>
    </location>
</feature>
<name>A0A229NUV0_9BACL</name>
<keyword evidence="4" id="KW-1185">Reference proteome</keyword>
<evidence type="ECO:0000256" key="1">
    <source>
        <dbReference type="SAM" id="Phobius"/>
    </source>
</evidence>